<keyword evidence="2" id="KW-1185">Reference proteome</keyword>
<name>A0AAV6IA54_9ERIC</name>
<evidence type="ECO:0000313" key="1">
    <source>
        <dbReference type="EMBL" id="KAG5524695.1"/>
    </source>
</evidence>
<comment type="caution">
    <text evidence="1">The sequence shown here is derived from an EMBL/GenBank/DDBJ whole genome shotgun (WGS) entry which is preliminary data.</text>
</comment>
<dbReference type="AlphaFoldDB" id="A0AAV6IA54"/>
<reference evidence="1" key="1">
    <citation type="submission" date="2020-08" db="EMBL/GenBank/DDBJ databases">
        <title>Plant Genome Project.</title>
        <authorList>
            <person name="Zhang R.-G."/>
        </authorList>
    </citation>
    <scope>NUCLEOTIDE SEQUENCE</scope>
    <source>
        <strain evidence="1">WSP0</strain>
        <tissue evidence="1">Leaf</tissue>
    </source>
</reference>
<protein>
    <submittedName>
        <fullName evidence="1">Uncharacterized protein</fullName>
    </submittedName>
</protein>
<evidence type="ECO:0000313" key="2">
    <source>
        <dbReference type="Proteomes" id="UP000823749"/>
    </source>
</evidence>
<sequence>MMCRLHATRDAIRVCDQILAQEPELPLMKYISVQIEQYIAVENVWKEDDRAIESTIEDAPMHETTHNLVNVMPNGH</sequence>
<proteinExistence type="predicted"/>
<dbReference type="EMBL" id="JACTNZ010000011">
    <property type="protein sequence ID" value="KAG5524695.1"/>
    <property type="molecule type" value="Genomic_DNA"/>
</dbReference>
<accession>A0AAV6IA54</accession>
<dbReference type="Proteomes" id="UP000823749">
    <property type="component" value="Chromosome 11"/>
</dbReference>
<organism evidence="1 2">
    <name type="scientific">Rhododendron griersonianum</name>
    <dbReference type="NCBI Taxonomy" id="479676"/>
    <lineage>
        <taxon>Eukaryota</taxon>
        <taxon>Viridiplantae</taxon>
        <taxon>Streptophyta</taxon>
        <taxon>Embryophyta</taxon>
        <taxon>Tracheophyta</taxon>
        <taxon>Spermatophyta</taxon>
        <taxon>Magnoliopsida</taxon>
        <taxon>eudicotyledons</taxon>
        <taxon>Gunneridae</taxon>
        <taxon>Pentapetalae</taxon>
        <taxon>asterids</taxon>
        <taxon>Ericales</taxon>
        <taxon>Ericaceae</taxon>
        <taxon>Ericoideae</taxon>
        <taxon>Rhodoreae</taxon>
        <taxon>Rhododendron</taxon>
    </lineage>
</organism>
<gene>
    <name evidence="1" type="ORF">RHGRI_031389</name>
</gene>